<evidence type="ECO:0000256" key="1">
    <source>
        <dbReference type="ARBA" id="ARBA00004167"/>
    </source>
</evidence>
<dbReference type="PANTHER" id="PTHR43642">
    <property type="entry name" value="HYBRID SIGNAL TRANSDUCTION HISTIDINE KINASE G"/>
    <property type="match status" value="1"/>
</dbReference>
<dbReference type="SUPFAM" id="SSF55073">
    <property type="entry name" value="Nucleotide cyclase"/>
    <property type="match status" value="1"/>
</dbReference>
<dbReference type="GO" id="GO:0009190">
    <property type="term" value="P:cyclic nucleotide biosynthetic process"/>
    <property type="evidence" value="ECO:0007669"/>
    <property type="project" value="InterPro"/>
</dbReference>
<dbReference type="Pfam" id="PF08448">
    <property type="entry name" value="PAS_4"/>
    <property type="match status" value="1"/>
</dbReference>
<feature type="domain" description="PAC" evidence="5">
    <location>
        <begin position="1562"/>
        <end position="1616"/>
    </location>
</feature>
<evidence type="ECO:0000259" key="3">
    <source>
        <dbReference type="PROSITE" id="PS50011"/>
    </source>
</evidence>
<dbReference type="SMART" id="SM00065">
    <property type="entry name" value="GAF"/>
    <property type="match status" value="1"/>
</dbReference>
<comment type="caution">
    <text evidence="7">The sequence shown here is derived from an EMBL/GenBank/DDBJ whole genome shotgun (WGS) entry which is preliminary data.</text>
</comment>
<reference evidence="7" key="1">
    <citation type="journal article" date="2015" name="ISME J.">
        <title>Draft Genome Sequence of Streptomyces incarnatus NRRL8089, which Produces the Nucleoside Antibiotic Sinefungin.</title>
        <authorList>
            <person name="Oshima K."/>
            <person name="Hattori M."/>
            <person name="Shimizu H."/>
            <person name="Fukuda K."/>
            <person name="Nemoto M."/>
            <person name="Inagaki K."/>
            <person name="Tamura T."/>
        </authorList>
    </citation>
    <scope>NUCLEOTIDE SEQUENCE</scope>
    <source>
        <strain evidence="7">FACHB-1375</strain>
    </source>
</reference>
<dbReference type="InterPro" id="IPR029787">
    <property type="entry name" value="Nucleotide_cyclase"/>
</dbReference>
<dbReference type="SUPFAM" id="SSF55781">
    <property type="entry name" value="GAF domain-like"/>
    <property type="match status" value="1"/>
</dbReference>
<dbReference type="GO" id="GO:0004016">
    <property type="term" value="F:adenylate cyclase activity"/>
    <property type="evidence" value="ECO:0007669"/>
    <property type="project" value="UniProtKB-ARBA"/>
</dbReference>
<dbReference type="SUPFAM" id="SSF56112">
    <property type="entry name" value="Protein kinase-like (PK-like)"/>
    <property type="match status" value="1"/>
</dbReference>
<dbReference type="InterPro" id="IPR035965">
    <property type="entry name" value="PAS-like_dom_sf"/>
</dbReference>
<dbReference type="InterPro" id="IPR003018">
    <property type="entry name" value="GAF"/>
</dbReference>
<dbReference type="PROSITE" id="PS50011">
    <property type="entry name" value="PROTEIN_KINASE_DOM"/>
    <property type="match status" value="1"/>
</dbReference>
<organism evidence="7 8">
    <name type="scientific">Aerosakkonema funiforme FACHB-1375</name>
    <dbReference type="NCBI Taxonomy" id="2949571"/>
    <lineage>
        <taxon>Bacteria</taxon>
        <taxon>Bacillati</taxon>
        <taxon>Cyanobacteriota</taxon>
        <taxon>Cyanophyceae</taxon>
        <taxon>Oscillatoriophycideae</taxon>
        <taxon>Aerosakkonematales</taxon>
        <taxon>Aerosakkonemataceae</taxon>
        <taxon>Aerosakkonema</taxon>
    </lineage>
</organism>
<accession>A0A926VC61</accession>
<feature type="domain" description="Guanylate cyclase" evidence="6">
    <location>
        <begin position="1652"/>
        <end position="1778"/>
    </location>
</feature>
<feature type="domain" description="Protein kinase" evidence="3">
    <location>
        <begin position="7"/>
        <end position="274"/>
    </location>
</feature>
<keyword evidence="8" id="KW-1185">Reference proteome</keyword>
<dbReference type="GO" id="GO:0035556">
    <property type="term" value="P:intracellular signal transduction"/>
    <property type="evidence" value="ECO:0007669"/>
    <property type="project" value="InterPro"/>
</dbReference>
<dbReference type="SUPFAM" id="SSF55785">
    <property type="entry name" value="PYP-like sensor domain (PAS domain)"/>
    <property type="match status" value="1"/>
</dbReference>
<evidence type="ECO:0000259" key="5">
    <source>
        <dbReference type="PROSITE" id="PS50113"/>
    </source>
</evidence>
<dbReference type="GO" id="GO:0004672">
    <property type="term" value="F:protein kinase activity"/>
    <property type="evidence" value="ECO:0007669"/>
    <property type="project" value="InterPro"/>
</dbReference>
<dbReference type="Pfam" id="PF00069">
    <property type="entry name" value="Pkinase"/>
    <property type="match status" value="1"/>
</dbReference>
<keyword evidence="2" id="KW-0175">Coiled coil</keyword>
<feature type="coiled-coil region" evidence="2">
    <location>
        <begin position="1468"/>
        <end position="1495"/>
    </location>
</feature>
<dbReference type="CDD" id="cd00130">
    <property type="entry name" value="PAS"/>
    <property type="match status" value="1"/>
</dbReference>
<sequence length="1886" mass="212461">MFVFTGYQILEQIYESANSLVYRGWQERDNQPVVLKILKLNYPTFSELIKYKQEYYITRSLDYPGIIKVYNQEKYQNTLCIVLEDFGGESLKLWMKKRVFTLLEFIEIAIATTDSLGQIHAANIIHKDINPSNIIFNPATKQLKIIDFGIATQLTRENPTLKNPNVLEGTLPYISPEQTGRMNRALDYRTDFYSLGVTFYELLTGKLPFETDNALELVHCHIAKQPLPPHHINSEIPPILSKIVMKLMAKTAEDRYRSAWGLKVDLENCLNQWRSSQKISDFVLGYQDISDKFQIPQKLYGREAELKTLLSTFERISNSGQAEILLVAGYSGIGKSALVQELYKPITAHHGYFISGKFDQFQRNIPYSAIVSAFKGLIQQILTDTETQLQQWREKLEVAVGTNGQVVIDVIPEVELIIGKQPSVPELGLNEAQNRFNLVFQNFIRVCCSKEHPLVIFLDDLQWADSGTLKIVELMTTDIDMQYLYLIGAYRDNEVSTTHPLMMTLEDLRKQGATINQITLEPLGLQDINQLLADTLHSDTVTSLPLAELVIRKTRGNPFFVNEFLKTLYSENLIAFNLPHAGNQRGYWRWDITEIERLGITDNVVDLMVDKLKKLPNYTQDVLRLAACIGTQFELNTLAIICGKAMREIFFSLVVAMQSGLILPKSELNEQLLIPNYQFLHDRVQQAAYALIGEAQKTAVHLQIGRLLLQNTVPEALSEKIFEIVDHLNIGAELVLDRQERNEIAKLNLMAGQKALAATAYEAALKYCYAGIKFLSVDSWRSCYELTLALYDRAAEAAYLYRDFEQMEKLGETVLQQASALLDKVKVYELKIQVAISQNELVKAIEIGLFVVEMLGVKLSPLPKDGSEVAQLPRLEDLESIPVLTDANKLAAMRIFMNIAAASFIANPTVFVQVILTAVNLCIEHGHSALAPFAYVDYGMILAGPMGNLEAGYYSGLLALKLLEQFDCREIESKVYAPFNGFIRHWKEPARATVKSLLEGVESGLDTGDIEYASYSANHYCSHIFWIGENLEIVDNKQANYLALFQKLKQNLTVNHIKIFHELTLKLRSINNNKFQLVGSSFNEVEMLPYLLKVKDGTAVFFTYVTKAILCYLFKDYSQAIKNADLALEYAGASQGLMFFSAHNFYYSLALLAEYTNKEPAEQQIFLCQVESNQEKMRHWADNAPTNYQHKYELVEAEKARVLGNTLTAMKMYDRAIAGAKENEYINEEALALELAAQFYLALGREKIGQTYMQDAHYAYTQWGAIAKVKDLEEKYPQLLNASGLSPLNSTYLADSRISTSTNSSSNLDLETVMKASQALSQEIELDKLLVKLMKILIENAGAEKGYLILENKGKLLIEASGTVDSDNISVLHSLPIENRLPVGLINYVARLHESVVLNDATREGNFINEPYIKQHQPKSILCAPVLNRGQLTGIIYLENNLIMGAFTSDRSELLRLLSGQAAISITNAKLYAEVKASEKQLRENESRLAQFLNAVPVGVFIADPQGRPYYVNETARQILRQGLVSSTQLDRLHAAYQAYEAGSDRLYPLERDPIANALQGKSVKIDDIELRFPDKIVSLESSGTPIYDEQGNLVYAIAAFQDISDRKKAEAELFKLNKALERFVPQQFLQFLNKQSIVDVELGDNVEKEMSILFSDIRDFTTISETMTPEENFRFINSYLSRMEPAIRENHGFIDKYIGDAIMALFGGSADDAVKAAIAMLKRLEIYNQHRGNSGYVPIDIGIGINTGNLMLGTVGGANRMNGTVISDAVNLASRVESLTKNYGVSLLITHHTFSQLKNSPEYAIRLIDKVKVKGKSELVTVYEVFDTDRPEILAGKLQTLPIFKEALSLYNDNALSKAAKGFSECLRINPLDRVAEIYLQRCDR</sequence>
<dbReference type="PANTHER" id="PTHR43642:SF1">
    <property type="entry name" value="HYBRID SIGNAL TRANSDUCTION HISTIDINE KINASE G"/>
    <property type="match status" value="1"/>
</dbReference>
<name>A0A926VC61_9CYAN</name>
<dbReference type="PROSITE" id="PS50125">
    <property type="entry name" value="GUANYLATE_CYCLASE_2"/>
    <property type="match status" value="1"/>
</dbReference>
<protein>
    <submittedName>
        <fullName evidence="7">AAA family ATPase</fullName>
    </submittedName>
</protein>
<dbReference type="PROSITE" id="PS50113">
    <property type="entry name" value="PAC"/>
    <property type="match status" value="1"/>
</dbReference>
<dbReference type="SMART" id="SM00044">
    <property type="entry name" value="CYCc"/>
    <property type="match status" value="1"/>
</dbReference>
<dbReference type="Gene3D" id="3.30.450.40">
    <property type="match status" value="1"/>
</dbReference>
<dbReference type="CDD" id="cd07302">
    <property type="entry name" value="CHD"/>
    <property type="match status" value="1"/>
</dbReference>
<dbReference type="Gene3D" id="3.30.450.20">
    <property type="entry name" value="PAS domain"/>
    <property type="match status" value="1"/>
</dbReference>
<evidence type="ECO:0000256" key="2">
    <source>
        <dbReference type="SAM" id="Coils"/>
    </source>
</evidence>
<dbReference type="SUPFAM" id="SSF52540">
    <property type="entry name" value="P-loop containing nucleoside triphosphate hydrolases"/>
    <property type="match status" value="1"/>
</dbReference>
<dbReference type="InterPro" id="IPR027417">
    <property type="entry name" value="P-loop_NTPase"/>
</dbReference>
<dbReference type="CDD" id="cd14014">
    <property type="entry name" value="STKc_PknB_like"/>
    <property type="match status" value="1"/>
</dbReference>
<evidence type="ECO:0000313" key="7">
    <source>
        <dbReference type="EMBL" id="MBD2181171.1"/>
    </source>
</evidence>
<reference evidence="7" key="2">
    <citation type="submission" date="2020-08" db="EMBL/GenBank/DDBJ databases">
        <authorList>
            <person name="Chen M."/>
            <person name="Teng W."/>
            <person name="Zhao L."/>
            <person name="Hu C."/>
            <person name="Zhou Y."/>
            <person name="Han B."/>
            <person name="Song L."/>
            <person name="Shu W."/>
        </authorList>
    </citation>
    <scope>NUCLEOTIDE SEQUENCE</scope>
    <source>
        <strain evidence="7">FACHB-1375</strain>
    </source>
</reference>
<evidence type="ECO:0000259" key="4">
    <source>
        <dbReference type="PROSITE" id="PS50112"/>
    </source>
</evidence>
<dbReference type="GO" id="GO:0005524">
    <property type="term" value="F:ATP binding"/>
    <property type="evidence" value="ECO:0007669"/>
    <property type="project" value="InterPro"/>
</dbReference>
<dbReference type="Gene3D" id="1.10.510.10">
    <property type="entry name" value="Transferase(Phosphotransferase) domain 1"/>
    <property type="match status" value="1"/>
</dbReference>
<feature type="domain" description="PAS" evidence="4">
    <location>
        <begin position="1485"/>
        <end position="1520"/>
    </location>
</feature>
<dbReference type="InterPro" id="IPR053159">
    <property type="entry name" value="Hybrid_Histidine_Kinase"/>
</dbReference>
<dbReference type="InterPro" id="IPR000700">
    <property type="entry name" value="PAS-assoc_C"/>
</dbReference>
<dbReference type="PROSITE" id="PS50112">
    <property type="entry name" value="PAS"/>
    <property type="match status" value="1"/>
</dbReference>
<dbReference type="Gene3D" id="3.40.50.300">
    <property type="entry name" value="P-loop containing nucleotide triphosphate hydrolases"/>
    <property type="match status" value="1"/>
</dbReference>
<dbReference type="Pfam" id="PF01590">
    <property type="entry name" value="GAF"/>
    <property type="match status" value="1"/>
</dbReference>
<evidence type="ECO:0000259" key="6">
    <source>
        <dbReference type="PROSITE" id="PS50125"/>
    </source>
</evidence>
<evidence type="ECO:0000313" key="8">
    <source>
        <dbReference type="Proteomes" id="UP000641646"/>
    </source>
</evidence>
<dbReference type="Proteomes" id="UP000641646">
    <property type="component" value="Unassembled WGS sequence"/>
</dbReference>
<dbReference type="Gene3D" id="3.30.200.20">
    <property type="entry name" value="Phosphorylase Kinase, domain 1"/>
    <property type="match status" value="1"/>
</dbReference>
<dbReference type="InterPro" id="IPR029016">
    <property type="entry name" value="GAF-like_dom_sf"/>
</dbReference>
<dbReference type="InterPro" id="IPR000014">
    <property type="entry name" value="PAS"/>
</dbReference>
<dbReference type="Pfam" id="PF00211">
    <property type="entry name" value="Guanylate_cyc"/>
    <property type="match status" value="1"/>
</dbReference>
<dbReference type="InterPro" id="IPR013656">
    <property type="entry name" value="PAS_4"/>
</dbReference>
<dbReference type="GO" id="GO:0016020">
    <property type="term" value="C:membrane"/>
    <property type="evidence" value="ECO:0007669"/>
    <property type="project" value="UniProtKB-SubCell"/>
</dbReference>
<proteinExistence type="predicted"/>
<dbReference type="InterPro" id="IPR000719">
    <property type="entry name" value="Prot_kinase_dom"/>
</dbReference>
<dbReference type="InterPro" id="IPR001054">
    <property type="entry name" value="A/G_cyclase"/>
</dbReference>
<comment type="subcellular location">
    <subcellularLocation>
        <location evidence="1">Membrane</location>
        <topology evidence="1">Single-pass membrane protein</topology>
    </subcellularLocation>
</comment>
<gene>
    <name evidence="7" type="ORF">H6G03_08660</name>
</gene>
<dbReference type="Gene3D" id="3.30.70.1230">
    <property type="entry name" value="Nucleotide cyclase"/>
    <property type="match status" value="1"/>
</dbReference>
<dbReference type="Pfam" id="PF13191">
    <property type="entry name" value="AAA_16"/>
    <property type="match status" value="1"/>
</dbReference>
<dbReference type="InterPro" id="IPR041664">
    <property type="entry name" value="AAA_16"/>
</dbReference>
<dbReference type="EMBL" id="JACJPW010000017">
    <property type="protein sequence ID" value="MBD2181171.1"/>
    <property type="molecule type" value="Genomic_DNA"/>
</dbReference>
<dbReference type="InterPro" id="IPR011009">
    <property type="entry name" value="Kinase-like_dom_sf"/>
</dbReference>